<dbReference type="InterPro" id="IPR036028">
    <property type="entry name" value="SH3-like_dom_sf"/>
</dbReference>
<dbReference type="PROSITE" id="PS00479">
    <property type="entry name" value="ZF_DAG_PE_1"/>
    <property type="match status" value="1"/>
</dbReference>
<feature type="region of interest" description="Disordered" evidence="11">
    <location>
        <begin position="463"/>
        <end position="575"/>
    </location>
</feature>
<feature type="coiled-coil region" evidence="10">
    <location>
        <begin position="311"/>
        <end position="345"/>
    </location>
</feature>
<dbReference type="InterPro" id="IPR031160">
    <property type="entry name" value="F_BAR_dom"/>
</dbReference>
<dbReference type="PANTHER" id="PTHR15735:SF21">
    <property type="entry name" value="PROTEIN NERVOUS WRECK"/>
    <property type="match status" value="1"/>
</dbReference>
<feature type="domain" description="Phorbol-ester/DAG-type" evidence="13">
    <location>
        <begin position="402"/>
        <end position="452"/>
    </location>
</feature>
<dbReference type="InterPro" id="IPR001060">
    <property type="entry name" value="FCH_dom"/>
</dbReference>
<dbReference type="CDD" id="cd11912">
    <property type="entry name" value="SH3_Bzz1_1"/>
    <property type="match status" value="1"/>
</dbReference>
<dbReference type="Pfam" id="PF00611">
    <property type="entry name" value="FCH"/>
    <property type="match status" value="1"/>
</dbReference>
<dbReference type="SMART" id="SM00326">
    <property type="entry name" value="SH3"/>
    <property type="match status" value="2"/>
</dbReference>
<evidence type="ECO:0000313" key="16">
    <source>
        <dbReference type="Proteomes" id="UP000800235"/>
    </source>
</evidence>
<evidence type="ECO:0000313" key="15">
    <source>
        <dbReference type="EMBL" id="KAF2418483.1"/>
    </source>
</evidence>
<dbReference type="CDD" id="cd00174">
    <property type="entry name" value="SH3"/>
    <property type="match status" value="1"/>
</dbReference>
<evidence type="ECO:0000256" key="4">
    <source>
        <dbReference type="ARBA" id="ARBA00023054"/>
    </source>
</evidence>
<evidence type="ECO:0000256" key="8">
    <source>
        <dbReference type="PROSITE-ProRule" id="PRU00192"/>
    </source>
</evidence>
<gene>
    <name evidence="15" type="ORF">EJ08DRAFT_739097</name>
</gene>
<dbReference type="SUPFAM" id="SSF50044">
    <property type="entry name" value="SH3-domain"/>
    <property type="match status" value="2"/>
</dbReference>
<dbReference type="PROSITE" id="PS50002">
    <property type="entry name" value="SH3"/>
    <property type="match status" value="2"/>
</dbReference>
<dbReference type="PANTHER" id="PTHR15735">
    <property type="entry name" value="FCH AND DOUBLE SH3 DOMAINS PROTEIN"/>
    <property type="match status" value="1"/>
</dbReference>
<dbReference type="GO" id="GO:0045010">
    <property type="term" value="P:actin nucleation"/>
    <property type="evidence" value="ECO:0007669"/>
    <property type="project" value="UniProtKB-ARBA"/>
</dbReference>
<feature type="region of interest" description="Disordered" evidence="11">
    <location>
        <begin position="630"/>
        <end position="667"/>
    </location>
</feature>
<dbReference type="CDD" id="cd20824">
    <property type="entry name" value="C1_SpBZZ1-like"/>
    <property type="match status" value="1"/>
</dbReference>
<evidence type="ECO:0000256" key="7">
    <source>
        <dbReference type="ARBA" id="ARBA00074946"/>
    </source>
</evidence>
<accession>A0A9P4NF21</accession>
<dbReference type="Gene3D" id="3.30.60.20">
    <property type="match status" value="1"/>
</dbReference>
<dbReference type="InterPro" id="IPR027267">
    <property type="entry name" value="AH/BAR_dom_sf"/>
</dbReference>
<dbReference type="GO" id="GO:0030864">
    <property type="term" value="C:cortical actin cytoskeleton"/>
    <property type="evidence" value="ECO:0007669"/>
    <property type="project" value="UniProtKB-ARBA"/>
</dbReference>
<feature type="compositionally biased region" description="Polar residues" evidence="11">
    <location>
        <begin position="476"/>
        <end position="524"/>
    </location>
</feature>
<comment type="function">
    <text evidence="5">Plays a role in endocytosis and trafficking to the vacuole. Functions with type I myosins to restore polarity of the actin cytoskeleton after NaCl stress.</text>
</comment>
<dbReference type="FunFam" id="3.30.60.20:FF:000040">
    <property type="entry name" value="Actin polymerization protein Bzz1"/>
    <property type="match status" value="1"/>
</dbReference>
<dbReference type="PROSITE" id="PS51741">
    <property type="entry name" value="F_BAR"/>
    <property type="match status" value="1"/>
</dbReference>
<dbReference type="InterPro" id="IPR002219">
    <property type="entry name" value="PKC_DAG/PE"/>
</dbReference>
<evidence type="ECO:0000256" key="11">
    <source>
        <dbReference type="SAM" id="MobiDB-lite"/>
    </source>
</evidence>
<comment type="caution">
    <text evidence="15">The sequence shown here is derived from an EMBL/GenBank/DDBJ whole genome shotgun (WGS) entry which is preliminary data.</text>
</comment>
<dbReference type="AlphaFoldDB" id="A0A9P4NF21"/>
<evidence type="ECO:0000256" key="2">
    <source>
        <dbReference type="ARBA" id="ARBA00022723"/>
    </source>
</evidence>
<dbReference type="Gene3D" id="1.20.1270.60">
    <property type="entry name" value="Arfaptin homology (AH) domain/BAR domain"/>
    <property type="match status" value="1"/>
</dbReference>
<feature type="domain" description="SH3" evidence="12">
    <location>
        <begin position="574"/>
        <end position="634"/>
    </location>
</feature>
<evidence type="ECO:0000256" key="6">
    <source>
        <dbReference type="ARBA" id="ARBA00061387"/>
    </source>
</evidence>
<dbReference type="Proteomes" id="UP000800235">
    <property type="component" value="Unassembled WGS sequence"/>
</dbReference>
<feature type="coiled-coil region" evidence="10">
    <location>
        <begin position="121"/>
        <end position="148"/>
    </location>
</feature>
<evidence type="ECO:0000259" key="13">
    <source>
        <dbReference type="PROSITE" id="PS50081"/>
    </source>
</evidence>
<feature type="domain" description="SH3" evidence="12">
    <location>
        <begin position="673"/>
        <end position="731"/>
    </location>
</feature>
<dbReference type="GO" id="GO:0030833">
    <property type="term" value="P:regulation of actin filament polymerization"/>
    <property type="evidence" value="ECO:0007669"/>
    <property type="project" value="TreeGrafter"/>
</dbReference>
<dbReference type="EMBL" id="MU007127">
    <property type="protein sequence ID" value="KAF2418483.1"/>
    <property type="molecule type" value="Genomic_DNA"/>
</dbReference>
<keyword evidence="4 9" id="KW-0175">Coiled coil</keyword>
<evidence type="ECO:0000256" key="10">
    <source>
        <dbReference type="SAM" id="Coils"/>
    </source>
</evidence>
<dbReference type="FunFam" id="1.20.1270.60:FF:000060">
    <property type="entry name" value="Actin polymerization protein Bzz1"/>
    <property type="match status" value="1"/>
</dbReference>
<dbReference type="FunFam" id="2.30.30.40:FF:000161">
    <property type="entry name" value="Actin polymerization protein Bzz1"/>
    <property type="match status" value="1"/>
</dbReference>
<dbReference type="SUPFAM" id="SSF103657">
    <property type="entry name" value="BAR/IMD domain-like"/>
    <property type="match status" value="1"/>
</dbReference>
<name>A0A9P4NF21_9PEZI</name>
<dbReference type="Gene3D" id="2.30.30.40">
    <property type="entry name" value="SH3 Domains"/>
    <property type="match status" value="2"/>
</dbReference>
<feature type="domain" description="F-BAR" evidence="14">
    <location>
        <begin position="8"/>
        <end position="272"/>
    </location>
</feature>
<dbReference type="OrthoDB" id="8783038at2759"/>
<organism evidence="15 16">
    <name type="scientific">Tothia fuscella</name>
    <dbReference type="NCBI Taxonomy" id="1048955"/>
    <lineage>
        <taxon>Eukaryota</taxon>
        <taxon>Fungi</taxon>
        <taxon>Dikarya</taxon>
        <taxon>Ascomycota</taxon>
        <taxon>Pezizomycotina</taxon>
        <taxon>Dothideomycetes</taxon>
        <taxon>Pleosporomycetidae</taxon>
        <taxon>Venturiales</taxon>
        <taxon>Cylindrosympodiaceae</taxon>
        <taxon>Tothia</taxon>
    </lineage>
</organism>
<evidence type="ECO:0000259" key="12">
    <source>
        <dbReference type="PROSITE" id="PS50002"/>
    </source>
</evidence>
<dbReference type="InterPro" id="IPR020454">
    <property type="entry name" value="DAG/PE-bd"/>
</dbReference>
<evidence type="ECO:0000256" key="9">
    <source>
        <dbReference type="PROSITE-ProRule" id="PRU01077"/>
    </source>
</evidence>
<sequence length="731" mass="80589">MADVEIAPSFGAELKDGFKPVNAWVSQGISWLDDIQSFYRERSAIEKEYAGKLSALAQRYFEKKAKKSIALSVGENPVVTPGSLESASLSTWTTQLTTLEQRAAEHNKYSTQLVNNLADPLKGLANRYEELRKLHTDYNAKLEKERDSSYGDLRKMKGKYDSVCQDVENKRKKMDSGGKAQAAYQQQMTDMHNVKNTYIISINVTNKQKERYFHEYVPELLNSMQDLNETRITSLNNIWTMAASIERATLNNSISLLDHLAAEIPRNKPSLDSMMFVRHNAANWQEPGDMAFEASPVWLDDDVLAVDEAAKNFLRNVLTKSKSQLSQLKRDEEAKRREVEGARRVRQAIREGKDKRDEVEVVRAIFDLQSSLHDVVSHKTTAEVEISTITNVVGDVSIGARNHNFKSETFKIPTNCDYCGERIWGINAKGFNCRDCGFTCHSKCEMKCAANCPGEQTKEEKKKLKAERQDSAKAAVSTNGGPSSDGASEMTRVSRSNTMNTLSSGYSATAHRSVSGTTLNQASTVEEDAPPAKKIPAAPGARRNRLVAPPPTSFVTSDPGLIVDSPTGIGNGDSGQSRGRMLYAYQQNADGEISVGEGADITIIEQDDGSGWLKIRHSNSEGLVPASYVEITPHTPRPPSTYSNSSAASSLPGSSTSLAKKKGPAVAPKRGAKRLKYVEALYDYEARTDAEHSMSKGEKFVLIRNDEGDGWCEVEKGGVVRSVPRNYVGDV</sequence>
<comment type="similarity">
    <text evidence="6">Belongs to the BZZ1 family.</text>
</comment>
<evidence type="ECO:0000256" key="3">
    <source>
        <dbReference type="ARBA" id="ARBA00022833"/>
    </source>
</evidence>
<dbReference type="InterPro" id="IPR035459">
    <property type="entry name" value="Bzz1_SH3_1"/>
</dbReference>
<dbReference type="InterPro" id="IPR001452">
    <property type="entry name" value="SH3_domain"/>
</dbReference>
<dbReference type="PROSITE" id="PS50081">
    <property type="entry name" value="ZF_DAG_PE_2"/>
    <property type="match status" value="1"/>
</dbReference>
<dbReference type="InterPro" id="IPR046349">
    <property type="entry name" value="C1-like_sf"/>
</dbReference>
<dbReference type="Pfam" id="PF00130">
    <property type="entry name" value="C1_1"/>
    <property type="match status" value="1"/>
</dbReference>
<keyword evidence="3" id="KW-0862">Zinc</keyword>
<dbReference type="Pfam" id="PF00018">
    <property type="entry name" value="SH3_1"/>
    <property type="match status" value="1"/>
</dbReference>
<evidence type="ECO:0000259" key="14">
    <source>
        <dbReference type="PROSITE" id="PS51741"/>
    </source>
</evidence>
<keyword evidence="16" id="KW-1185">Reference proteome</keyword>
<dbReference type="SMART" id="SM00109">
    <property type="entry name" value="C1"/>
    <property type="match status" value="1"/>
</dbReference>
<keyword evidence="2" id="KW-0479">Metal-binding</keyword>
<dbReference type="SUPFAM" id="SSF57889">
    <property type="entry name" value="Cysteine-rich domain"/>
    <property type="match status" value="1"/>
</dbReference>
<dbReference type="GO" id="GO:0046872">
    <property type="term" value="F:metal ion binding"/>
    <property type="evidence" value="ECO:0007669"/>
    <property type="project" value="UniProtKB-KW"/>
</dbReference>
<evidence type="ECO:0000256" key="5">
    <source>
        <dbReference type="ARBA" id="ARBA00054085"/>
    </source>
</evidence>
<dbReference type="SMART" id="SM00055">
    <property type="entry name" value="FCH"/>
    <property type="match status" value="1"/>
</dbReference>
<protein>
    <recommendedName>
        <fullName evidence="7">Protein BZZ1</fullName>
    </recommendedName>
</protein>
<dbReference type="Pfam" id="PF14604">
    <property type="entry name" value="SH3_9"/>
    <property type="match status" value="1"/>
</dbReference>
<reference evidence="15" key="1">
    <citation type="journal article" date="2020" name="Stud. Mycol.">
        <title>101 Dothideomycetes genomes: a test case for predicting lifestyles and emergence of pathogens.</title>
        <authorList>
            <person name="Haridas S."/>
            <person name="Albert R."/>
            <person name="Binder M."/>
            <person name="Bloem J."/>
            <person name="Labutti K."/>
            <person name="Salamov A."/>
            <person name="Andreopoulos B."/>
            <person name="Baker S."/>
            <person name="Barry K."/>
            <person name="Bills G."/>
            <person name="Bluhm B."/>
            <person name="Cannon C."/>
            <person name="Castanera R."/>
            <person name="Culley D."/>
            <person name="Daum C."/>
            <person name="Ezra D."/>
            <person name="Gonzalez J."/>
            <person name="Henrissat B."/>
            <person name="Kuo A."/>
            <person name="Liang C."/>
            <person name="Lipzen A."/>
            <person name="Lutzoni F."/>
            <person name="Magnuson J."/>
            <person name="Mondo S."/>
            <person name="Nolan M."/>
            <person name="Ohm R."/>
            <person name="Pangilinan J."/>
            <person name="Park H.-J."/>
            <person name="Ramirez L."/>
            <person name="Alfaro M."/>
            <person name="Sun H."/>
            <person name="Tritt A."/>
            <person name="Yoshinaga Y."/>
            <person name="Zwiers L.-H."/>
            <person name="Turgeon B."/>
            <person name="Goodwin S."/>
            <person name="Spatafora J."/>
            <person name="Crous P."/>
            <person name="Grigoriev I."/>
        </authorList>
    </citation>
    <scope>NUCLEOTIDE SEQUENCE</scope>
    <source>
        <strain evidence="15">CBS 130266</strain>
    </source>
</reference>
<dbReference type="PRINTS" id="PR00008">
    <property type="entry name" value="DAGPEDOMAIN"/>
</dbReference>
<feature type="compositionally biased region" description="Low complexity" evidence="11">
    <location>
        <begin position="640"/>
        <end position="658"/>
    </location>
</feature>
<evidence type="ECO:0000256" key="1">
    <source>
        <dbReference type="ARBA" id="ARBA00022443"/>
    </source>
</evidence>
<keyword evidence="1 8" id="KW-0728">SH3 domain</keyword>
<proteinExistence type="inferred from homology"/>